<gene>
    <name evidence="2" type="ORF">Moror_3056</name>
</gene>
<accession>V2WPB4</accession>
<comment type="caution">
    <text evidence="2">The sequence shown here is derived from an EMBL/GenBank/DDBJ whole genome shotgun (WGS) entry which is preliminary data.</text>
</comment>
<dbReference type="HOGENOM" id="CLU_1496609_0_0_1"/>
<protein>
    <submittedName>
        <fullName evidence="2">Uncharacterized protein</fullName>
    </submittedName>
</protein>
<sequence>MDHSLDQPQDSPPNPSSHFIYSDLPFVSGLLLLACIIVLWSYFRRRYPCLTLEALNEKERSLDLVYNRLPKNKLPSYRTFSEQLIKLRQRAYLLRARGLELGVTRWSMCRKYLGVLPPIVTDIVIWNDDADDLERDILIIVEEVARDNYRAERNTLAAKEHNLEYGILHGEKAGGRLGEV</sequence>
<reference evidence="2 3" key="1">
    <citation type="journal article" date="2014" name="BMC Genomics">
        <title>Genome and secretome analysis of the hemibiotrophic fungal pathogen, Moniliophthora roreri, which causes frosty pod rot disease of cacao: mechanisms of the biotrophic and necrotrophic phases.</title>
        <authorList>
            <person name="Meinhardt L.W."/>
            <person name="Costa G.G.L."/>
            <person name="Thomazella D.P.T."/>
            <person name="Teixeira P.J.P.L."/>
            <person name="Carazzolle M.F."/>
            <person name="Schuster S.C."/>
            <person name="Carlson J.E."/>
            <person name="Guiltinan M.J."/>
            <person name="Mieczkowski P."/>
            <person name="Farmer A."/>
            <person name="Ramaraj T."/>
            <person name="Crozier J."/>
            <person name="Davis R.E."/>
            <person name="Shao J."/>
            <person name="Melnick R.L."/>
            <person name="Pereira G.A.G."/>
            <person name="Bailey B.A."/>
        </authorList>
    </citation>
    <scope>NUCLEOTIDE SEQUENCE [LARGE SCALE GENOMIC DNA]</scope>
    <source>
        <strain evidence="2 3">MCA 2997</strain>
    </source>
</reference>
<evidence type="ECO:0000313" key="3">
    <source>
        <dbReference type="Proteomes" id="UP000017559"/>
    </source>
</evidence>
<dbReference type="KEGG" id="mrr:Moror_3056"/>
<evidence type="ECO:0000313" key="2">
    <source>
        <dbReference type="EMBL" id="ESK88653.1"/>
    </source>
</evidence>
<keyword evidence="1" id="KW-0812">Transmembrane</keyword>
<dbReference type="EMBL" id="AWSO01000630">
    <property type="protein sequence ID" value="ESK88653.1"/>
    <property type="molecule type" value="Genomic_DNA"/>
</dbReference>
<dbReference type="Proteomes" id="UP000017559">
    <property type="component" value="Unassembled WGS sequence"/>
</dbReference>
<dbReference type="AlphaFoldDB" id="V2WPB4"/>
<organism evidence="2 3">
    <name type="scientific">Moniliophthora roreri (strain MCA 2997)</name>
    <name type="common">Cocoa frosty pod rot fungus</name>
    <name type="synonym">Crinipellis roreri</name>
    <dbReference type="NCBI Taxonomy" id="1381753"/>
    <lineage>
        <taxon>Eukaryota</taxon>
        <taxon>Fungi</taxon>
        <taxon>Dikarya</taxon>
        <taxon>Basidiomycota</taxon>
        <taxon>Agaricomycotina</taxon>
        <taxon>Agaricomycetes</taxon>
        <taxon>Agaricomycetidae</taxon>
        <taxon>Agaricales</taxon>
        <taxon>Marasmiineae</taxon>
        <taxon>Marasmiaceae</taxon>
        <taxon>Moniliophthora</taxon>
    </lineage>
</organism>
<name>V2WPB4_MONRO</name>
<keyword evidence="3" id="KW-1185">Reference proteome</keyword>
<evidence type="ECO:0000256" key="1">
    <source>
        <dbReference type="SAM" id="Phobius"/>
    </source>
</evidence>
<proteinExistence type="predicted"/>
<keyword evidence="1" id="KW-0472">Membrane</keyword>
<keyword evidence="1" id="KW-1133">Transmembrane helix</keyword>
<feature type="transmembrane region" description="Helical" evidence="1">
    <location>
        <begin position="20"/>
        <end position="43"/>
    </location>
</feature>